<keyword evidence="3" id="KW-1185">Reference proteome</keyword>
<reference evidence="2" key="1">
    <citation type="journal article" date="2023" name="Mol. Phylogenet. Evol.">
        <title>Genome-scale phylogeny and comparative genomics of the fungal order Sordariales.</title>
        <authorList>
            <person name="Hensen N."/>
            <person name="Bonometti L."/>
            <person name="Westerberg I."/>
            <person name="Brannstrom I.O."/>
            <person name="Guillou S."/>
            <person name="Cros-Aarteil S."/>
            <person name="Calhoun S."/>
            <person name="Haridas S."/>
            <person name="Kuo A."/>
            <person name="Mondo S."/>
            <person name="Pangilinan J."/>
            <person name="Riley R."/>
            <person name="LaButti K."/>
            <person name="Andreopoulos B."/>
            <person name="Lipzen A."/>
            <person name="Chen C."/>
            <person name="Yan M."/>
            <person name="Daum C."/>
            <person name="Ng V."/>
            <person name="Clum A."/>
            <person name="Steindorff A."/>
            <person name="Ohm R.A."/>
            <person name="Martin F."/>
            <person name="Silar P."/>
            <person name="Natvig D.O."/>
            <person name="Lalanne C."/>
            <person name="Gautier V."/>
            <person name="Ament-Velasquez S.L."/>
            <person name="Kruys A."/>
            <person name="Hutchinson M.I."/>
            <person name="Powell A.J."/>
            <person name="Barry K."/>
            <person name="Miller A.N."/>
            <person name="Grigoriev I.V."/>
            <person name="Debuchy R."/>
            <person name="Gladieux P."/>
            <person name="Hiltunen Thoren M."/>
            <person name="Johannesson H."/>
        </authorList>
    </citation>
    <scope>NUCLEOTIDE SEQUENCE</scope>
    <source>
        <strain evidence="2">CBS 990.96</strain>
    </source>
</reference>
<evidence type="ECO:0000313" key="3">
    <source>
        <dbReference type="Proteomes" id="UP001301958"/>
    </source>
</evidence>
<organism evidence="2 3">
    <name type="scientific">Podospora fimiseda</name>
    <dbReference type="NCBI Taxonomy" id="252190"/>
    <lineage>
        <taxon>Eukaryota</taxon>
        <taxon>Fungi</taxon>
        <taxon>Dikarya</taxon>
        <taxon>Ascomycota</taxon>
        <taxon>Pezizomycotina</taxon>
        <taxon>Sordariomycetes</taxon>
        <taxon>Sordariomycetidae</taxon>
        <taxon>Sordariales</taxon>
        <taxon>Podosporaceae</taxon>
        <taxon>Podospora</taxon>
    </lineage>
</organism>
<evidence type="ECO:0000313" key="2">
    <source>
        <dbReference type="EMBL" id="KAK4230755.1"/>
    </source>
</evidence>
<gene>
    <name evidence="2" type="ORF">QBC38DRAFT_468730</name>
</gene>
<feature type="transmembrane region" description="Helical" evidence="1">
    <location>
        <begin position="104"/>
        <end position="121"/>
    </location>
</feature>
<proteinExistence type="predicted"/>
<sequence length="191" mass="22055">MDLPVDWGQEVIKNNLPPELLLFVNTHILDPSSPFQAFLRHSTVVFSAATARLLPFIGILIDHFTNLVGENPNIFSGVVIIVLAYVTIQIISFAKRVMLFWTRLAMRLLLWAWVALFISVMMQRGFTTSVTEIVGWVWSVYGMISKVVAIWVREYQAVRAQQERAEAGGHRHLDFDYEGQEERSAWWRNQY</sequence>
<dbReference type="Proteomes" id="UP001301958">
    <property type="component" value="Unassembled WGS sequence"/>
</dbReference>
<evidence type="ECO:0000256" key="1">
    <source>
        <dbReference type="SAM" id="Phobius"/>
    </source>
</evidence>
<dbReference type="InterPro" id="IPR024316">
    <property type="entry name" value="APQ12"/>
</dbReference>
<name>A0AAN7BWD4_9PEZI</name>
<comment type="caution">
    <text evidence="2">The sequence shown here is derived from an EMBL/GenBank/DDBJ whole genome shotgun (WGS) entry which is preliminary data.</text>
</comment>
<accession>A0AAN7BWD4</accession>
<reference evidence="2" key="2">
    <citation type="submission" date="2023-05" db="EMBL/GenBank/DDBJ databases">
        <authorList>
            <consortium name="Lawrence Berkeley National Laboratory"/>
            <person name="Steindorff A."/>
            <person name="Hensen N."/>
            <person name="Bonometti L."/>
            <person name="Westerberg I."/>
            <person name="Brannstrom I.O."/>
            <person name="Guillou S."/>
            <person name="Cros-Aarteil S."/>
            <person name="Calhoun S."/>
            <person name="Haridas S."/>
            <person name="Kuo A."/>
            <person name="Mondo S."/>
            <person name="Pangilinan J."/>
            <person name="Riley R."/>
            <person name="Labutti K."/>
            <person name="Andreopoulos B."/>
            <person name="Lipzen A."/>
            <person name="Chen C."/>
            <person name="Yanf M."/>
            <person name="Daum C."/>
            <person name="Ng V."/>
            <person name="Clum A."/>
            <person name="Ohm R."/>
            <person name="Martin F."/>
            <person name="Silar P."/>
            <person name="Natvig D."/>
            <person name="Lalanne C."/>
            <person name="Gautier V."/>
            <person name="Ament-Velasquez S.L."/>
            <person name="Kruys A."/>
            <person name="Hutchinson M.I."/>
            <person name="Powell A.J."/>
            <person name="Barry K."/>
            <person name="Miller A.N."/>
            <person name="Grigoriev I.V."/>
            <person name="Debuchy R."/>
            <person name="Gladieux P."/>
            <person name="Thoren M.H."/>
            <person name="Johannesson H."/>
        </authorList>
    </citation>
    <scope>NUCLEOTIDE SEQUENCE</scope>
    <source>
        <strain evidence="2">CBS 990.96</strain>
    </source>
</reference>
<feature type="transmembrane region" description="Helical" evidence="1">
    <location>
        <begin position="133"/>
        <end position="152"/>
    </location>
</feature>
<keyword evidence="1" id="KW-0472">Membrane</keyword>
<protein>
    <submittedName>
        <fullName evidence="2">Uncharacterized protein</fullName>
    </submittedName>
</protein>
<keyword evidence="1" id="KW-1133">Transmembrane helix</keyword>
<feature type="transmembrane region" description="Helical" evidence="1">
    <location>
        <begin position="73"/>
        <end position="92"/>
    </location>
</feature>
<dbReference type="AlphaFoldDB" id="A0AAN7BWD4"/>
<dbReference type="Pfam" id="PF12716">
    <property type="entry name" value="Apq12"/>
    <property type="match status" value="1"/>
</dbReference>
<dbReference type="EMBL" id="MU865297">
    <property type="protein sequence ID" value="KAK4230755.1"/>
    <property type="molecule type" value="Genomic_DNA"/>
</dbReference>
<keyword evidence="1" id="KW-0812">Transmembrane</keyword>